<proteinExistence type="predicted"/>
<dbReference type="Proteomes" id="UP001497482">
    <property type="component" value="Chromosome 9"/>
</dbReference>
<gene>
    <name evidence="1" type="ORF">KC01_LOCUS26115</name>
    <name evidence="2" type="ORF">KC01_LOCUS42520</name>
</gene>
<protein>
    <submittedName>
        <fullName evidence="1">Uncharacterized protein</fullName>
    </submittedName>
</protein>
<accession>A0AAV2L5K6</accession>
<organism evidence="1 3">
    <name type="scientific">Knipowitschia caucasica</name>
    <name type="common">Caucasian dwarf goby</name>
    <name type="synonym">Pomatoschistus caucasicus</name>
    <dbReference type="NCBI Taxonomy" id="637954"/>
    <lineage>
        <taxon>Eukaryota</taxon>
        <taxon>Metazoa</taxon>
        <taxon>Chordata</taxon>
        <taxon>Craniata</taxon>
        <taxon>Vertebrata</taxon>
        <taxon>Euteleostomi</taxon>
        <taxon>Actinopterygii</taxon>
        <taxon>Neopterygii</taxon>
        <taxon>Teleostei</taxon>
        <taxon>Neoteleostei</taxon>
        <taxon>Acanthomorphata</taxon>
        <taxon>Gobiaria</taxon>
        <taxon>Gobiiformes</taxon>
        <taxon>Gobioidei</taxon>
        <taxon>Gobiidae</taxon>
        <taxon>Gobiinae</taxon>
        <taxon>Knipowitschia</taxon>
    </lineage>
</organism>
<sequence>MPNGLKKHLVSSSEECSSPVQVKEGYAYGLNNSPHELAVLMKPTQSPHHSDHGGNILQRLPWKRLFHVFVNCLKP</sequence>
<keyword evidence="3" id="KW-1185">Reference proteome</keyword>
<name>A0AAV2L5K6_KNICA</name>
<reference evidence="1 3" key="1">
    <citation type="submission" date="2024-04" db="EMBL/GenBank/DDBJ databases">
        <authorList>
            <person name="Waldvogel A.-M."/>
            <person name="Schoenle A."/>
        </authorList>
    </citation>
    <scope>NUCLEOTIDE SEQUENCE [LARGE SCALE GENOMIC DNA]</scope>
</reference>
<dbReference type="EMBL" id="OZ035831">
    <property type="protein sequence ID" value="CAL1616817.1"/>
    <property type="molecule type" value="Genomic_DNA"/>
</dbReference>
<evidence type="ECO:0000313" key="3">
    <source>
        <dbReference type="Proteomes" id="UP001497482"/>
    </source>
</evidence>
<dbReference type="Proteomes" id="UP001497482">
    <property type="component" value="Chromosome 22"/>
</dbReference>
<evidence type="ECO:0000313" key="2">
    <source>
        <dbReference type="EMBL" id="CAL1616817.1"/>
    </source>
</evidence>
<evidence type="ECO:0000313" key="1">
    <source>
        <dbReference type="EMBL" id="CAL1597617.1"/>
    </source>
</evidence>
<dbReference type="AlphaFoldDB" id="A0AAV2L5K6"/>
<dbReference type="EMBL" id="OZ035844">
    <property type="protein sequence ID" value="CAL1597617.1"/>
    <property type="molecule type" value="Genomic_DNA"/>
</dbReference>